<dbReference type="InterPro" id="IPR011992">
    <property type="entry name" value="EF-hand-dom_pair"/>
</dbReference>
<dbReference type="Pfam" id="PF05517">
    <property type="entry name" value="p25-alpha"/>
    <property type="match status" value="2"/>
</dbReference>
<evidence type="ECO:0000256" key="2">
    <source>
        <dbReference type="SAM" id="MobiDB-lite"/>
    </source>
</evidence>
<feature type="compositionally biased region" description="Basic and acidic residues" evidence="2">
    <location>
        <begin position="140"/>
        <end position="149"/>
    </location>
</feature>
<evidence type="ECO:0000313" key="5">
    <source>
        <dbReference type="Proteomes" id="UP001642484"/>
    </source>
</evidence>
<dbReference type="PANTHER" id="PTHR12932">
    <property type="entry name" value="P25 ALPHA-RELATED"/>
    <property type="match status" value="1"/>
</dbReference>
<organism evidence="3 5">
    <name type="scientific">Durusdinium trenchii</name>
    <dbReference type="NCBI Taxonomy" id="1381693"/>
    <lineage>
        <taxon>Eukaryota</taxon>
        <taxon>Sar</taxon>
        <taxon>Alveolata</taxon>
        <taxon>Dinophyceae</taxon>
        <taxon>Suessiales</taxon>
        <taxon>Symbiodiniaceae</taxon>
        <taxon>Durusdinium</taxon>
    </lineage>
</organism>
<dbReference type="PANTHER" id="PTHR12932:SF9">
    <property type="entry name" value="TUBULIN POLYMERIZATION-PROMOTING PROTEIN HOMOLOG"/>
    <property type="match status" value="1"/>
</dbReference>
<evidence type="ECO:0000313" key="4">
    <source>
        <dbReference type="EMBL" id="CAK9070016.1"/>
    </source>
</evidence>
<accession>A0ABP0L515</accession>
<name>A0ABP0L515_9DINO</name>
<comment type="caution">
    <text evidence="3">The sequence shown here is derived from an EMBL/GenBank/DDBJ whole genome shotgun (WGS) entry which is preliminary data.</text>
</comment>
<sequence>MTELADILPIFSSYASNANEVDGRSFTKLCKDCGLFDRNFSSTDADLIFARVVPKGQRRISITEFEKALGLIAERRSCSQEDVMQKVADSAGPSLEGTKADAVRLHDDKQTYTGVHARGGPDSVPKGYGHVPGTSSLTLGRRDSKDRRSLSRTPSGAACPLPNLLASGPAVERKLSRSSSTGFMRSSGSSSALEKAATLSRREGCGLLENVFEAYCSPGHTEMDGKGFAKLMKDSKMVGARFTTTDADLTFAKVVPKGTRRIDFLQFKAALLLVAEKKNIDAGEVFEAVARQFAGPQLNGTRTESVRFHDDISLYTGVHANGGPESISKGLGTGSAPVSTFRMW</sequence>
<protein>
    <submittedName>
        <fullName evidence="3">Uncharacterized protein</fullName>
    </submittedName>
</protein>
<evidence type="ECO:0000256" key="1">
    <source>
        <dbReference type="ARBA" id="ARBA00010994"/>
    </source>
</evidence>
<reference evidence="3 5" key="1">
    <citation type="submission" date="2024-02" db="EMBL/GenBank/DDBJ databases">
        <authorList>
            <person name="Chen Y."/>
            <person name="Shah S."/>
            <person name="Dougan E. K."/>
            <person name="Thang M."/>
            <person name="Chan C."/>
        </authorList>
    </citation>
    <scope>NUCLEOTIDE SEQUENCE [LARGE SCALE GENOMIC DNA]</scope>
</reference>
<dbReference type="Gene3D" id="1.10.238.10">
    <property type="entry name" value="EF-hand"/>
    <property type="match status" value="2"/>
</dbReference>
<dbReference type="SUPFAM" id="SSF47473">
    <property type="entry name" value="EF-hand"/>
    <property type="match status" value="2"/>
</dbReference>
<proteinExistence type="inferred from homology"/>
<feature type="region of interest" description="Disordered" evidence="2">
    <location>
        <begin position="112"/>
        <end position="195"/>
    </location>
</feature>
<dbReference type="Proteomes" id="UP001642484">
    <property type="component" value="Unassembled WGS sequence"/>
</dbReference>
<evidence type="ECO:0000313" key="3">
    <source>
        <dbReference type="EMBL" id="CAK9034240.1"/>
    </source>
</evidence>
<dbReference type="EMBL" id="CAXAMN010011113">
    <property type="protein sequence ID" value="CAK9034240.1"/>
    <property type="molecule type" value="Genomic_DNA"/>
</dbReference>
<dbReference type="EMBL" id="CAXAMN010022473">
    <property type="protein sequence ID" value="CAK9070016.1"/>
    <property type="molecule type" value="Genomic_DNA"/>
</dbReference>
<dbReference type="InterPro" id="IPR008907">
    <property type="entry name" value="TPP/p25"/>
</dbReference>
<gene>
    <name evidence="3" type="ORF">CCMP2556_LOCUS19399</name>
    <name evidence="4" type="ORF">CCMP2556_LOCUS34422</name>
</gene>
<keyword evidence="5" id="KW-1185">Reference proteome</keyword>
<feature type="compositionally biased region" description="Low complexity" evidence="2">
    <location>
        <begin position="177"/>
        <end position="191"/>
    </location>
</feature>
<comment type="similarity">
    <text evidence="1">Belongs to the TPPP family.</text>
</comment>